<reference evidence="2" key="1">
    <citation type="journal article" date="2022" name="bioRxiv">
        <title>Sequencing and chromosome-scale assembly of the giantPleurodeles waltlgenome.</title>
        <authorList>
            <person name="Brown T."/>
            <person name="Elewa A."/>
            <person name="Iarovenko S."/>
            <person name="Subramanian E."/>
            <person name="Araus A.J."/>
            <person name="Petzold A."/>
            <person name="Susuki M."/>
            <person name="Suzuki K.-i.T."/>
            <person name="Hayashi T."/>
            <person name="Toyoda A."/>
            <person name="Oliveira C."/>
            <person name="Osipova E."/>
            <person name="Leigh N.D."/>
            <person name="Simon A."/>
            <person name="Yun M.H."/>
        </authorList>
    </citation>
    <scope>NUCLEOTIDE SEQUENCE</scope>
    <source>
        <strain evidence="2">20211129_DDA</strain>
        <tissue evidence="2">Liver</tissue>
    </source>
</reference>
<gene>
    <name evidence="2" type="ORF">NDU88_001491</name>
</gene>
<evidence type="ECO:0000313" key="2">
    <source>
        <dbReference type="EMBL" id="KAJ1161002.1"/>
    </source>
</evidence>
<name>A0AAV7SAL2_PLEWA</name>
<evidence type="ECO:0000313" key="3">
    <source>
        <dbReference type="Proteomes" id="UP001066276"/>
    </source>
</evidence>
<evidence type="ECO:0000256" key="1">
    <source>
        <dbReference type="SAM" id="MobiDB-lite"/>
    </source>
</evidence>
<dbReference type="Proteomes" id="UP001066276">
    <property type="component" value="Chromosome 4_2"/>
</dbReference>
<comment type="caution">
    <text evidence="2">The sequence shown here is derived from an EMBL/GenBank/DDBJ whole genome shotgun (WGS) entry which is preliminary data.</text>
</comment>
<dbReference type="AlphaFoldDB" id="A0AAV7SAL2"/>
<sequence>MESEKKVLEAVALLRQAGRLDLLKEGALAPTRLARRASAGVAAAGPHALRHGVQRTARVFRAPGRTGRRSRLPPAKKWGVGPRGAAEQQALVEGQVGAREPSAGYKGKEKAAGVLGERLGGARPRKLKTAATGASVASEAFYGPVFLPSGGRGKGAVFGSGDLGSSSGVGQSGIFEKQEAEGDPKIPLSKKWPTMLQWSSDEEGDDLGGDMGRVGGGSTPVVNGILVLPLAHQTFLGRGSWTTVRRTQASRTRLECTGEKRRRALGRPAGYRHQDGAGGTVGLRMLLLGGVEERALHPPSPRPRRSNVRARPDGGQNREGSIPAV</sequence>
<protein>
    <submittedName>
        <fullName evidence="2">Uncharacterized protein</fullName>
    </submittedName>
</protein>
<proteinExistence type="predicted"/>
<keyword evidence="3" id="KW-1185">Reference proteome</keyword>
<dbReference type="EMBL" id="JANPWB010000008">
    <property type="protein sequence ID" value="KAJ1161002.1"/>
    <property type="molecule type" value="Genomic_DNA"/>
</dbReference>
<feature type="region of interest" description="Disordered" evidence="1">
    <location>
        <begin position="259"/>
        <end position="278"/>
    </location>
</feature>
<organism evidence="2 3">
    <name type="scientific">Pleurodeles waltl</name>
    <name type="common">Iberian ribbed newt</name>
    <dbReference type="NCBI Taxonomy" id="8319"/>
    <lineage>
        <taxon>Eukaryota</taxon>
        <taxon>Metazoa</taxon>
        <taxon>Chordata</taxon>
        <taxon>Craniata</taxon>
        <taxon>Vertebrata</taxon>
        <taxon>Euteleostomi</taxon>
        <taxon>Amphibia</taxon>
        <taxon>Batrachia</taxon>
        <taxon>Caudata</taxon>
        <taxon>Salamandroidea</taxon>
        <taxon>Salamandridae</taxon>
        <taxon>Pleurodelinae</taxon>
        <taxon>Pleurodeles</taxon>
    </lineage>
</organism>
<accession>A0AAV7SAL2</accession>
<feature type="region of interest" description="Disordered" evidence="1">
    <location>
        <begin position="294"/>
        <end position="325"/>
    </location>
</feature>